<dbReference type="Gene3D" id="3.90.220.20">
    <property type="entry name" value="DNA methylase specificity domains"/>
    <property type="match status" value="1"/>
</dbReference>
<evidence type="ECO:0000256" key="1">
    <source>
        <dbReference type="ARBA" id="ARBA00010923"/>
    </source>
</evidence>
<gene>
    <name evidence="5" type="ORF">B6U56_05130</name>
</gene>
<dbReference type="CDD" id="cd17291">
    <property type="entry name" value="RMtype1_S_MgeORF438P-TRD-CR_like"/>
    <property type="match status" value="1"/>
</dbReference>
<feature type="domain" description="Type I restriction modification DNA specificity" evidence="4">
    <location>
        <begin position="52"/>
        <end position="185"/>
    </location>
</feature>
<dbReference type="InterPro" id="IPR044946">
    <property type="entry name" value="Restrct_endonuc_typeI_TRD_sf"/>
</dbReference>
<dbReference type="Pfam" id="PF01420">
    <property type="entry name" value="Methylase_S"/>
    <property type="match status" value="1"/>
</dbReference>
<dbReference type="PANTHER" id="PTHR30408">
    <property type="entry name" value="TYPE-1 RESTRICTION ENZYME ECOKI SPECIFICITY PROTEIN"/>
    <property type="match status" value="1"/>
</dbReference>
<evidence type="ECO:0000313" key="6">
    <source>
        <dbReference type="Proteomes" id="UP000192575"/>
    </source>
</evidence>
<dbReference type="Proteomes" id="UP000192575">
    <property type="component" value="Unassembled WGS sequence"/>
</dbReference>
<dbReference type="InterPro" id="IPR000055">
    <property type="entry name" value="Restrct_endonuc_typeI_TRD"/>
</dbReference>
<dbReference type="InterPro" id="IPR052021">
    <property type="entry name" value="Type-I_RS_S_subunit"/>
</dbReference>
<dbReference type="PANTHER" id="PTHR30408:SF13">
    <property type="entry name" value="TYPE I RESTRICTION ENZYME HINDI SPECIFICITY SUBUNIT"/>
    <property type="match status" value="1"/>
</dbReference>
<evidence type="ECO:0000259" key="4">
    <source>
        <dbReference type="Pfam" id="PF01420"/>
    </source>
</evidence>
<organism evidence="5 6">
    <name type="scientific">Ligilactobacillus salivarius</name>
    <dbReference type="NCBI Taxonomy" id="1624"/>
    <lineage>
        <taxon>Bacteria</taxon>
        <taxon>Bacillati</taxon>
        <taxon>Bacillota</taxon>
        <taxon>Bacilli</taxon>
        <taxon>Lactobacillales</taxon>
        <taxon>Lactobacillaceae</taxon>
        <taxon>Ligilactobacillus</taxon>
    </lineage>
</organism>
<protein>
    <recommendedName>
        <fullName evidence="4">Type I restriction modification DNA specificity domain-containing protein</fullName>
    </recommendedName>
</protein>
<comment type="similarity">
    <text evidence="1">Belongs to the type-I restriction system S methylase family.</text>
</comment>
<name>A0A1V9RCS9_9LACO</name>
<dbReference type="GO" id="GO:0009307">
    <property type="term" value="P:DNA restriction-modification system"/>
    <property type="evidence" value="ECO:0007669"/>
    <property type="project" value="UniProtKB-KW"/>
</dbReference>
<dbReference type="AlphaFoldDB" id="A0A1V9RCS9"/>
<accession>A0A1V9RCS9</accession>
<dbReference type="Gene3D" id="1.10.287.1120">
    <property type="entry name" value="Bipartite methylase S protein"/>
    <property type="match status" value="1"/>
</dbReference>
<evidence type="ECO:0000313" key="5">
    <source>
        <dbReference type="EMBL" id="OQQ90846.1"/>
    </source>
</evidence>
<evidence type="ECO:0000256" key="2">
    <source>
        <dbReference type="ARBA" id="ARBA00022747"/>
    </source>
</evidence>
<dbReference type="GO" id="GO:0003677">
    <property type="term" value="F:DNA binding"/>
    <property type="evidence" value="ECO:0007669"/>
    <property type="project" value="UniProtKB-KW"/>
</dbReference>
<dbReference type="EMBL" id="NBEF01000017">
    <property type="protein sequence ID" value="OQQ90846.1"/>
    <property type="molecule type" value="Genomic_DNA"/>
</dbReference>
<sequence length="185" mass="21694">MGNIFQTLTKTIQLHERKCEELILIKKALLQKLFPKRDEVRSEVRYKNFSDAWKQRKLRDVVKTTIGEFVIKTKQKEDSPYPVYNGGTSYTGFYDDYNNDSNKIIISARGANAGFVNIVRQRYWAGNSCYSLSILNNQEMDLDYLYQMLKQRQHLFTDFQQAANIPSVSKKDVETFKVYTPSFEE</sequence>
<evidence type="ECO:0000256" key="3">
    <source>
        <dbReference type="ARBA" id="ARBA00023125"/>
    </source>
</evidence>
<reference evidence="5 6" key="1">
    <citation type="submission" date="2017-03" db="EMBL/GenBank/DDBJ databases">
        <title>Phylogenomics and comparative genomics of Lactobacillus salivarius, a mammalian gut commensal.</title>
        <authorList>
            <person name="Harris H.M."/>
        </authorList>
    </citation>
    <scope>NUCLEOTIDE SEQUENCE [LARGE SCALE GENOMIC DNA]</scope>
    <source>
        <strain evidence="5 6">JCM 1047</strain>
    </source>
</reference>
<keyword evidence="3" id="KW-0238">DNA-binding</keyword>
<keyword evidence="2" id="KW-0680">Restriction system</keyword>
<proteinExistence type="inferred from homology"/>
<dbReference type="SUPFAM" id="SSF116734">
    <property type="entry name" value="DNA methylase specificity domain"/>
    <property type="match status" value="2"/>
</dbReference>
<comment type="caution">
    <text evidence="5">The sequence shown here is derived from an EMBL/GenBank/DDBJ whole genome shotgun (WGS) entry which is preliminary data.</text>
</comment>